<feature type="transmembrane region" description="Helical" evidence="6">
    <location>
        <begin position="38"/>
        <end position="61"/>
    </location>
</feature>
<feature type="transmembrane region" description="Helical" evidence="6">
    <location>
        <begin position="138"/>
        <end position="158"/>
    </location>
</feature>
<evidence type="ECO:0000256" key="1">
    <source>
        <dbReference type="ARBA" id="ARBA00004141"/>
    </source>
</evidence>
<dbReference type="PANTHER" id="PTHR10361">
    <property type="entry name" value="SODIUM-BILE ACID COTRANSPORTER"/>
    <property type="match status" value="1"/>
</dbReference>
<evidence type="ECO:0000256" key="3">
    <source>
        <dbReference type="ARBA" id="ARBA00022692"/>
    </source>
</evidence>
<comment type="caution">
    <text evidence="7">The sequence shown here is derived from an EMBL/GenBank/DDBJ whole genome shotgun (WGS) entry which is preliminary data.</text>
</comment>
<feature type="transmembrane region" description="Helical" evidence="6">
    <location>
        <begin position="170"/>
        <end position="187"/>
    </location>
</feature>
<feature type="transmembrane region" description="Helical" evidence="6">
    <location>
        <begin position="12"/>
        <end position="31"/>
    </location>
</feature>
<dbReference type="InterPro" id="IPR038770">
    <property type="entry name" value="Na+/solute_symporter_sf"/>
</dbReference>
<dbReference type="Pfam" id="PF01758">
    <property type="entry name" value="SBF"/>
    <property type="match status" value="1"/>
</dbReference>
<sequence>MVSFTGIACNVLLFLLVFGMTATVDIQMFAAQLRNVRALLMGILLQFLILPLCGFVVVKYMALERSVGIILLVVTCSPGGSYSNWWCSLFNADLALSVTMTAISTLLSVIVMPLNILFYCKFAYDADIVQSLDFRSLFVALGVVISAISLGLLASAKIHSYRFNILANRLGNYAGLSLVAFSALVSNTGGETKIWEHNWQFYVGVMLPCVAGLILANIMTTACNLNKPERVTLSVECCYQNVGIATSVALTMFQDEELSSAVAVPLYYGLLEVLILGPYCLLAWKAGWTKAPSNISFWTMISTSYEVLLVEHRDLLAVEVSLPKHVQDVKEKLNRNGDTIHVKYCVMEDEEEEEYQSVSCMCIDLPLHPKEPSGYQLPEVPSIELHESRNQTN</sequence>
<dbReference type="Proteomes" id="UP001530293">
    <property type="component" value="Unassembled WGS sequence"/>
</dbReference>
<feature type="transmembrane region" description="Helical" evidence="6">
    <location>
        <begin position="67"/>
        <end position="87"/>
    </location>
</feature>
<evidence type="ECO:0000313" key="7">
    <source>
        <dbReference type="EMBL" id="KAL3760776.1"/>
    </source>
</evidence>
<protein>
    <recommendedName>
        <fullName evidence="9">Ileal sodium/bile acid cotransporter</fullName>
    </recommendedName>
</protein>
<dbReference type="InterPro" id="IPR002657">
    <property type="entry name" value="BilAc:Na_symport/Acr3"/>
</dbReference>
<evidence type="ECO:0000256" key="6">
    <source>
        <dbReference type="SAM" id="Phobius"/>
    </source>
</evidence>
<comment type="similarity">
    <text evidence="2">Belongs to the bile acid:sodium symporter (BASS) (TC 2.A.28) family.</text>
</comment>
<gene>
    <name evidence="7" type="ORF">ACHAWU_007842</name>
</gene>
<keyword evidence="5 6" id="KW-0472">Membrane</keyword>
<evidence type="ECO:0008006" key="9">
    <source>
        <dbReference type="Google" id="ProtNLM"/>
    </source>
</evidence>
<evidence type="ECO:0000313" key="8">
    <source>
        <dbReference type="Proteomes" id="UP001530293"/>
    </source>
</evidence>
<feature type="transmembrane region" description="Helical" evidence="6">
    <location>
        <begin position="265"/>
        <end position="284"/>
    </location>
</feature>
<dbReference type="EMBL" id="JALLBG020000171">
    <property type="protein sequence ID" value="KAL3760776.1"/>
    <property type="molecule type" value="Genomic_DNA"/>
</dbReference>
<dbReference type="GO" id="GO:0016020">
    <property type="term" value="C:membrane"/>
    <property type="evidence" value="ECO:0007669"/>
    <property type="project" value="UniProtKB-SubCell"/>
</dbReference>
<dbReference type="Gene3D" id="1.20.1530.20">
    <property type="match status" value="1"/>
</dbReference>
<feature type="transmembrane region" description="Helical" evidence="6">
    <location>
        <begin position="199"/>
        <end position="219"/>
    </location>
</feature>
<evidence type="ECO:0000256" key="5">
    <source>
        <dbReference type="ARBA" id="ARBA00023136"/>
    </source>
</evidence>
<proteinExistence type="inferred from homology"/>
<evidence type="ECO:0000256" key="2">
    <source>
        <dbReference type="ARBA" id="ARBA00006528"/>
    </source>
</evidence>
<feature type="transmembrane region" description="Helical" evidence="6">
    <location>
        <begin position="94"/>
        <end position="118"/>
    </location>
</feature>
<keyword evidence="3 6" id="KW-0812">Transmembrane</keyword>
<keyword evidence="4 6" id="KW-1133">Transmembrane helix</keyword>
<dbReference type="AlphaFoldDB" id="A0ABD3MFP6"/>
<organism evidence="7 8">
    <name type="scientific">Discostella pseudostelligera</name>
    <dbReference type="NCBI Taxonomy" id="259834"/>
    <lineage>
        <taxon>Eukaryota</taxon>
        <taxon>Sar</taxon>
        <taxon>Stramenopiles</taxon>
        <taxon>Ochrophyta</taxon>
        <taxon>Bacillariophyta</taxon>
        <taxon>Coscinodiscophyceae</taxon>
        <taxon>Thalassiosirophycidae</taxon>
        <taxon>Stephanodiscales</taxon>
        <taxon>Stephanodiscaceae</taxon>
        <taxon>Discostella</taxon>
    </lineage>
</organism>
<keyword evidence="8" id="KW-1185">Reference proteome</keyword>
<dbReference type="InterPro" id="IPR004710">
    <property type="entry name" value="Bilac:Na_transpt"/>
</dbReference>
<comment type="subcellular location">
    <subcellularLocation>
        <location evidence="1">Membrane</location>
        <topology evidence="1">Multi-pass membrane protein</topology>
    </subcellularLocation>
</comment>
<reference evidence="7 8" key="1">
    <citation type="submission" date="2024-10" db="EMBL/GenBank/DDBJ databases">
        <title>Updated reference genomes for cyclostephanoid diatoms.</title>
        <authorList>
            <person name="Roberts W.R."/>
            <person name="Alverson A.J."/>
        </authorList>
    </citation>
    <scope>NUCLEOTIDE SEQUENCE [LARGE SCALE GENOMIC DNA]</scope>
    <source>
        <strain evidence="7 8">AJA232-27</strain>
    </source>
</reference>
<evidence type="ECO:0000256" key="4">
    <source>
        <dbReference type="ARBA" id="ARBA00022989"/>
    </source>
</evidence>
<name>A0ABD3MFP6_9STRA</name>
<dbReference type="PANTHER" id="PTHR10361:SF28">
    <property type="entry name" value="P3 PROTEIN-RELATED"/>
    <property type="match status" value="1"/>
</dbReference>
<accession>A0ABD3MFP6</accession>